<comment type="caution">
    <text evidence="1">The sequence shown here is derived from an EMBL/GenBank/DDBJ whole genome shotgun (WGS) entry which is preliminary data.</text>
</comment>
<keyword evidence="2" id="KW-1185">Reference proteome</keyword>
<evidence type="ECO:0000313" key="2">
    <source>
        <dbReference type="Proteomes" id="UP000241964"/>
    </source>
</evidence>
<dbReference type="AlphaFoldDB" id="A0A2P8FRE3"/>
<dbReference type="Proteomes" id="UP000241964">
    <property type="component" value="Unassembled WGS sequence"/>
</dbReference>
<name>A0A2P8FRE3_9BACT</name>
<organism evidence="1 2">
    <name type="scientific">Dyadobacter jiangsuensis</name>
    <dbReference type="NCBI Taxonomy" id="1591085"/>
    <lineage>
        <taxon>Bacteria</taxon>
        <taxon>Pseudomonadati</taxon>
        <taxon>Bacteroidota</taxon>
        <taxon>Cytophagia</taxon>
        <taxon>Cytophagales</taxon>
        <taxon>Spirosomataceae</taxon>
        <taxon>Dyadobacter</taxon>
    </lineage>
</organism>
<proteinExistence type="predicted"/>
<evidence type="ECO:0000313" key="1">
    <source>
        <dbReference type="EMBL" id="PSL24279.1"/>
    </source>
</evidence>
<reference evidence="1 2" key="1">
    <citation type="submission" date="2018-03" db="EMBL/GenBank/DDBJ databases">
        <title>Genomic Encyclopedia of Archaeal and Bacterial Type Strains, Phase II (KMG-II): from individual species to whole genera.</title>
        <authorList>
            <person name="Goeker M."/>
        </authorList>
    </citation>
    <scope>NUCLEOTIDE SEQUENCE [LARGE SCALE GENOMIC DNA]</scope>
    <source>
        <strain evidence="1 2">DSM 29057</strain>
    </source>
</reference>
<protein>
    <submittedName>
        <fullName evidence="1">Uncharacterized protein</fullName>
    </submittedName>
</protein>
<sequence>MKVSGRTLSIEKCDSRAWGKKKLYFITNQTARRLLFSSQIFKHAPLRFF</sequence>
<dbReference type="EMBL" id="PYAS01000014">
    <property type="protein sequence ID" value="PSL24279.1"/>
    <property type="molecule type" value="Genomic_DNA"/>
</dbReference>
<accession>A0A2P8FRE3</accession>
<gene>
    <name evidence="1" type="ORF">CLV60_114106</name>
</gene>